<keyword evidence="2" id="KW-1185">Reference proteome</keyword>
<name>A0ABR5AGH9_9BACL</name>
<accession>A0ABR5AGH9</accession>
<proteinExistence type="predicted"/>
<reference evidence="1 2" key="1">
    <citation type="submission" date="2014-12" db="EMBL/GenBank/DDBJ databases">
        <title>Draft genome sequence of Paenibacillus kamchatkensis strain B-2647.</title>
        <authorList>
            <person name="Karlyshev A.V."/>
            <person name="Kudryashova E.B."/>
        </authorList>
    </citation>
    <scope>NUCLEOTIDE SEQUENCE [LARGE SCALE GENOMIC DNA]</scope>
    <source>
        <strain evidence="1 2">VKM B-2647</strain>
    </source>
</reference>
<comment type="caution">
    <text evidence="1">The sequence shown here is derived from an EMBL/GenBank/DDBJ whole genome shotgun (WGS) entry which is preliminary data.</text>
</comment>
<dbReference type="EMBL" id="JXAK01000026">
    <property type="protein sequence ID" value="KIL40134.1"/>
    <property type="molecule type" value="Genomic_DNA"/>
</dbReference>
<evidence type="ECO:0000313" key="2">
    <source>
        <dbReference type="Proteomes" id="UP000031967"/>
    </source>
</evidence>
<organism evidence="1 2">
    <name type="scientific">Gordoniibacillus kamchatkensis</name>
    <dbReference type="NCBI Taxonomy" id="1590651"/>
    <lineage>
        <taxon>Bacteria</taxon>
        <taxon>Bacillati</taxon>
        <taxon>Bacillota</taxon>
        <taxon>Bacilli</taxon>
        <taxon>Bacillales</taxon>
        <taxon>Paenibacillaceae</taxon>
        <taxon>Gordoniibacillus</taxon>
    </lineage>
</organism>
<protein>
    <submittedName>
        <fullName evidence="1">Uncharacterized protein</fullName>
    </submittedName>
</protein>
<dbReference type="Proteomes" id="UP000031967">
    <property type="component" value="Unassembled WGS sequence"/>
</dbReference>
<evidence type="ECO:0000313" key="1">
    <source>
        <dbReference type="EMBL" id="KIL40134.1"/>
    </source>
</evidence>
<gene>
    <name evidence="1" type="ORF">SD70_15790</name>
</gene>
<sequence>MVTRTSRLLKYNLVHDMLSKYANTGSGFEVRKSEGVEKIIIHNIHDDIFGTFKPTLEDLRGITFYTDSPEKTEIWIEKNKINSNEIQINNEDQTGKRSIAIKWYAPDTIDYTQLSQ</sequence>